<evidence type="ECO:0000259" key="8">
    <source>
        <dbReference type="PROSITE" id="PS50928"/>
    </source>
</evidence>
<evidence type="ECO:0000256" key="5">
    <source>
        <dbReference type="ARBA" id="ARBA00022989"/>
    </source>
</evidence>
<keyword evidence="4 7" id="KW-0812">Transmembrane</keyword>
<keyword evidence="3" id="KW-1003">Cell membrane</keyword>
<comment type="similarity">
    <text evidence="7">Belongs to the binding-protein-dependent transport system permease family.</text>
</comment>
<dbReference type="Pfam" id="PF19300">
    <property type="entry name" value="BPD_transp_1_N"/>
    <property type="match status" value="1"/>
</dbReference>
<dbReference type="InterPro" id="IPR045621">
    <property type="entry name" value="BPD_transp_1_N"/>
</dbReference>
<dbReference type="GO" id="GO:0055085">
    <property type="term" value="P:transmembrane transport"/>
    <property type="evidence" value="ECO:0007669"/>
    <property type="project" value="InterPro"/>
</dbReference>
<keyword evidence="2 7" id="KW-0813">Transport</keyword>
<sequence length="340" mass="38018">MDFLVFLAKRVAMSIPLLLGISIVSFAIIQAVPGDFVDGWIANTAAQTGKSYDELLPQAEAMRERLGLDQPIAIQYVTWLKNIVFHFDFGMSFEQNRPVTDVIGTRLPRTLLLAVLTLVIGQAFGVLLGIYAATNQYKLGDNIATLIAFMGIVIPKFVISLVILYFLAIVWHSPYIGAVNSPQYILQDGWNWAKFWDFLKHVWPILVVSIWAGQAYTTRMMRGNLLDVMNMQYIETARAKGLSRRKVLYKHAVPNALHPVIMNIGTRFDYMIKGEIEIAIVLGIPTVGPLILSAVGDRDMYVVAAIFMMVAVLLVLGNLFADLMLALLDPRVRRATMSRN</sequence>
<feature type="transmembrane region" description="Helical" evidence="7">
    <location>
        <begin position="276"/>
        <end position="295"/>
    </location>
</feature>
<feature type="transmembrane region" description="Helical" evidence="7">
    <location>
        <begin position="301"/>
        <end position="328"/>
    </location>
</feature>
<evidence type="ECO:0000256" key="1">
    <source>
        <dbReference type="ARBA" id="ARBA00004651"/>
    </source>
</evidence>
<protein>
    <submittedName>
        <fullName evidence="9">Dipeptide transport system permease protein DppB</fullName>
    </submittedName>
</protein>
<dbReference type="InterPro" id="IPR035906">
    <property type="entry name" value="MetI-like_sf"/>
</dbReference>
<evidence type="ECO:0000256" key="7">
    <source>
        <dbReference type="RuleBase" id="RU363032"/>
    </source>
</evidence>
<dbReference type="Proteomes" id="UP000051184">
    <property type="component" value="Unassembled WGS sequence"/>
</dbReference>
<reference evidence="10" key="1">
    <citation type="submission" date="2015-09" db="EMBL/GenBank/DDBJ databases">
        <authorList>
            <person name="Rodrigo-Torres Lidia"/>
            <person name="Arahal R.David."/>
        </authorList>
    </citation>
    <scope>NUCLEOTIDE SEQUENCE [LARGE SCALE GENOMIC DNA]</scope>
    <source>
        <strain evidence="10">CECT 5114</strain>
    </source>
</reference>
<gene>
    <name evidence="9" type="primary">dppB_1</name>
    <name evidence="9" type="ORF">TA5114_01002</name>
</gene>
<feature type="transmembrane region" description="Helical" evidence="7">
    <location>
        <begin position="146"/>
        <end position="171"/>
    </location>
</feature>
<evidence type="ECO:0000256" key="2">
    <source>
        <dbReference type="ARBA" id="ARBA00022448"/>
    </source>
</evidence>
<keyword evidence="5 7" id="KW-1133">Transmembrane helix</keyword>
<evidence type="ECO:0000256" key="3">
    <source>
        <dbReference type="ARBA" id="ARBA00022475"/>
    </source>
</evidence>
<dbReference type="PANTHER" id="PTHR30465">
    <property type="entry name" value="INNER MEMBRANE ABC TRANSPORTER"/>
    <property type="match status" value="1"/>
</dbReference>
<dbReference type="STRING" id="1715691.TA5113_01804"/>
<keyword evidence="10" id="KW-1185">Reference proteome</keyword>
<dbReference type="RefSeq" id="WP_058314203.1">
    <property type="nucleotide sequence ID" value="NZ_CYTO01000018.1"/>
</dbReference>
<dbReference type="AlphaFoldDB" id="A0A0P1ITF5"/>
<dbReference type="SUPFAM" id="SSF161098">
    <property type="entry name" value="MetI-like"/>
    <property type="match status" value="1"/>
</dbReference>
<proteinExistence type="inferred from homology"/>
<evidence type="ECO:0000256" key="6">
    <source>
        <dbReference type="ARBA" id="ARBA00023136"/>
    </source>
</evidence>
<comment type="subcellular location">
    <subcellularLocation>
        <location evidence="1 7">Cell membrane</location>
        <topology evidence="1 7">Multi-pass membrane protein</topology>
    </subcellularLocation>
</comment>
<dbReference type="Pfam" id="PF00528">
    <property type="entry name" value="BPD_transp_1"/>
    <property type="match status" value="1"/>
</dbReference>
<dbReference type="GO" id="GO:0005886">
    <property type="term" value="C:plasma membrane"/>
    <property type="evidence" value="ECO:0007669"/>
    <property type="project" value="UniProtKB-SubCell"/>
</dbReference>
<dbReference type="InterPro" id="IPR000515">
    <property type="entry name" value="MetI-like"/>
</dbReference>
<dbReference type="PROSITE" id="PS50928">
    <property type="entry name" value="ABC_TM1"/>
    <property type="match status" value="1"/>
</dbReference>
<keyword evidence="6 7" id="KW-0472">Membrane</keyword>
<feature type="transmembrane region" description="Helical" evidence="7">
    <location>
        <begin position="111"/>
        <end position="134"/>
    </location>
</feature>
<dbReference type="PANTHER" id="PTHR30465:SF43">
    <property type="entry name" value="OLIGOPEPTIDE ABC TRANSPORTER, PERMEASE PROTEIN"/>
    <property type="match status" value="1"/>
</dbReference>
<dbReference type="EMBL" id="CYUE01000011">
    <property type="protein sequence ID" value="CUK25210.1"/>
    <property type="molecule type" value="Genomic_DNA"/>
</dbReference>
<dbReference type="Gene3D" id="1.10.3720.10">
    <property type="entry name" value="MetI-like"/>
    <property type="match status" value="1"/>
</dbReference>
<organism evidence="9 10">
    <name type="scientific">Cognatishimia activa</name>
    <dbReference type="NCBI Taxonomy" id="1715691"/>
    <lineage>
        <taxon>Bacteria</taxon>
        <taxon>Pseudomonadati</taxon>
        <taxon>Pseudomonadota</taxon>
        <taxon>Alphaproteobacteria</taxon>
        <taxon>Rhodobacterales</taxon>
        <taxon>Paracoccaceae</taxon>
        <taxon>Cognatishimia</taxon>
    </lineage>
</organism>
<accession>A0A0P1ITF5</accession>
<feature type="transmembrane region" description="Helical" evidence="7">
    <location>
        <begin position="12"/>
        <end position="32"/>
    </location>
</feature>
<dbReference type="OrthoDB" id="9807402at2"/>
<dbReference type="CDD" id="cd06261">
    <property type="entry name" value="TM_PBP2"/>
    <property type="match status" value="1"/>
</dbReference>
<evidence type="ECO:0000256" key="4">
    <source>
        <dbReference type="ARBA" id="ARBA00022692"/>
    </source>
</evidence>
<evidence type="ECO:0000313" key="10">
    <source>
        <dbReference type="Proteomes" id="UP000051184"/>
    </source>
</evidence>
<feature type="domain" description="ABC transmembrane type-1" evidence="8">
    <location>
        <begin position="107"/>
        <end position="320"/>
    </location>
</feature>
<name>A0A0P1ITF5_9RHOB</name>
<feature type="transmembrane region" description="Helical" evidence="7">
    <location>
        <begin position="198"/>
        <end position="216"/>
    </location>
</feature>
<evidence type="ECO:0000313" key="9">
    <source>
        <dbReference type="EMBL" id="CUK25210.1"/>
    </source>
</evidence>